<protein>
    <recommendedName>
        <fullName evidence="4">F-box domain-containing protein</fullName>
    </recommendedName>
</protein>
<proteinExistence type="predicted"/>
<feature type="region of interest" description="Disordered" evidence="1">
    <location>
        <begin position="1"/>
        <end position="34"/>
    </location>
</feature>
<feature type="compositionally biased region" description="Polar residues" evidence="1">
    <location>
        <begin position="9"/>
        <end position="24"/>
    </location>
</feature>
<evidence type="ECO:0008006" key="4">
    <source>
        <dbReference type="Google" id="ProtNLM"/>
    </source>
</evidence>
<sequence>MGRQRFSRTPHTSTHSLARSQPSNVPFPLAPQMSQTTGADLPPEVLSFVLASVVPSHINYHNSSERRRSKHELVAPSLVCRYWSEVIRPFLFQILILRSHEDVRLLKNVVSSPRYTSSSLFEAIQIIEIHQKAADTKPWLHHIHGLSTRLRGTIFTCTVLGDANDPASTVGRWAPFKSLPSLTPSYVRLSVLTLDRLIFASTTELARVIDSFSTLKKCDCYALTLLDPSPVTHSRRIRRRLSSSLQSCRMSRCKEMTVLTQATLASDVLVAAARLGLDEQTWSGVVHAVLALAPSTFRGVLVRLHGQRGSMFDGAIIYCSSPVQDGPMSDYVKAYVQVRRLNASPGVPLPPAYIESIALALSSTGVHDVESFPWDVLQPAIDLPLVRHLRFEGLDGQEYEAMKKILCSVLRRSQLTWALDSGKLQFITFDSNPVTSADVLSVPTEHTVDGIAITLNTAEQAEWLLHPVSHPLLATRKEYLRKVVAERASMLASADTSSGTAPSTAGGVRDAAVGQVQVPVVTTADRQVGNAENSSKEDEER</sequence>
<dbReference type="OrthoDB" id="2804335at2759"/>
<name>K5W0Z6_PHACS</name>
<organism evidence="2 3">
    <name type="scientific">Phanerochaete carnosa (strain HHB-10118-sp)</name>
    <name type="common">White-rot fungus</name>
    <name type="synonym">Peniophora carnosa</name>
    <dbReference type="NCBI Taxonomy" id="650164"/>
    <lineage>
        <taxon>Eukaryota</taxon>
        <taxon>Fungi</taxon>
        <taxon>Dikarya</taxon>
        <taxon>Basidiomycota</taxon>
        <taxon>Agaricomycotina</taxon>
        <taxon>Agaricomycetes</taxon>
        <taxon>Polyporales</taxon>
        <taxon>Phanerochaetaceae</taxon>
        <taxon>Phanerochaete</taxon>
    </lineage>
</organism>
<feature type="compositionally biased region" description="Polar residues" evidence="1">
    <location>
        <begin position="494"/>
        <end position="503"/>
    </location>
</feature>
<keyword evidence="3" id="KW-1185">Reference proteome</keyword>
<dbReference type="InParanoid" id="K5W0Z6"/>
<dbReference type="KEGG" id="pco:PHACADRAFT_261062"/>
<evidence type="ECO:0000313" key="3">
    <source>
        <dbReference type="Proteomes" id="UP000008370"/>
    </source>
</evidence>
<dbReference type="AlphaFoldDB" id="K5W0Z6"/>
<reference evidence="2 3" key="1">
    <citation type="journal article" date="2012" name="BMC Genomics">
        <title>Comparative genomics of the white-rot fungi, Phanerochaete carnosa and P. chrysosporium, to elucidate the genetic basis of the distinct wood types they colonize.</title>
        <authorList>
            <person name="Suzuki H."/>
            <person name="MacDonald J."/>
            <person name="Syed K."/>
            <person name="Salamov A."/>
            <person name="Hori C."/>
            <person name="Aerts A."/>
            <person name="Henrissat B."/>
            <person name="Wiebenga A."/>
            <person name="vanKuyk P.A."/>
            <person name="Barry K."/>
            <person name="Lindquist E."/>
            <person name="LaButti K."/>
            <person name="Lapidus A."/>
            <person name="Lucas S."/>
            <person name="Coutinho P."/>
            <person name="Gong Y."/>
            <person name="Samejima M."/>
            <person name="Mahadevan R."/>
            <person name="Abou-Zaid M."/>
            <person name="de Vries R.P."/>
            <person name="Igarashi K."/>
            <person name="Yadav J.S."/>
            <person name="Grigoriev I.V."/>
            <person name="Master E.R."/>
        </authorList>
    </citation>
    <scope>NUCLEOTIDE SEQUENCE [LARGE SCALE GENOMIC DNA]</scope>
    <source>
        <strain evidence="2 3">HHB-10118-sp</strain>
    </source>
</reference>
<gene>
    <name evidence="2" type="ORF">PHACADRAFT_261062</name>
</gene>
<dbReference type="HOGENOM" id="CLU_024266_0_0_1"/>
<dbReference type="RefSeq" id="XP_007398902.1">
    <property type="nucleotide sequence ID" value="XM_007398840.1"/>
</dbReference>
<dbReference type="EMBL" id="JH930475">
    <property type="protein sequence ID" value="EKM52559.1"/>
    <property type="molecule type" value="Genomic_DNA"/>
</dbReference>
<accession>K5W0Z6</accession>
<feature type="region of interest" description="Disordered" evidence="1">
    <location>
        <begin position="492"/>
        <end position="541"/>
    </location>
</feature>
<dbReference type="GeneID" id="18917880"/>
<evidence type="ECO:0000313" key="2">
    <source>
        <dbReference type="EMBL" id="EKM52559.1"/>
    </source>
</evidence>
<evidence type="ECO:0000256" key="1">
    <source>
        <dbReference type="SAM" id="MobiDB-lite"/>
    </source>
</evidence>
<dbReference type="Proteomes" id="UP000008370">
    <property type="component" value="Unassembled WGS sequence"/>
</dbReference>